<organism evidence="1 2">
    <name type="scientific">Mugilogobius chulae</name>
    <name type="common">yellowstripe goby</name>
    <dbReference type="NCBI Taxonomy" id="88201"/>
    <lineage>
        <taxon>Eukaryota</taxon>
        <taxon>Metazoa</taxon>
        <taxon>Chordata</taxon>
        <taxon>Craniata</taxon>
        <taxon>Vertebrata</taxon>
        <taxon>Euteleostomi</taxon>
        <taxon>Actinopterygii</taxon>
        <taxon>Neopterygii</taxon>
        <taxon>Teleostei</taxon>
        <taxon>Neoteleostei</taxon>
        <taxon>Acanthomorphata</taxon>
        <taxon>Gobiaria</taxon>
        <taxon>Gobiiformes</taxon>
        <taxon>Gobioidei</taxon>
        <taxon>Gobiidae</taxon>
        <taxon>Gobionellinae</taxon>
        <taxon>Mugilogobius</taxon>
    </lineage>
</organism>
<dbReference type="Proteomes" id="UP001460270">
    <property type="component" value="Unassembled WGS sequence"/>
</dbReference>
<dbReference type="EMBL" id="JBBPFD010000005">
    <property type="protein sequence ID" value="KAK7925172.1"/>
    <property type="molecule type" value="Genomic_DNA"/>
</dbReference>
<dbReference type="AlphaFoldDB" id="A0AAW0PG73"/>
<keyword evidence="2" id="KW-1185">Reference proteome</keyword>
<protein>
    <submittedName>
        <fullName evidence="1">Uncharacterized protein</fullName>
    </submittedName>
</protein>
<sequence length="156" mass="17537">MNPLPRGRARSRESIYIGVNKWRRVYRSVSGAERTFAPFRRDRAEREAAPCYQSGSGGTTVLTQYSCQGRWKPRPTAAAVVELSPTTSASWERLRRGMRRVCRGVSLEARTGMKIEVRSRYQCVSACLGRWKPRPHSSGSCGTVLNHVRFMGEGGE</sequence>
<gene>
    <name evidence="1" type="ORF">WMY93_007482</name>
</gene>
<comment type="caution">
    <text evidence="1">The sequence shown here is derived from an EMBL/GenBank/DDBJ whole genome shotgun (WGS) entry which is preliminary data.</text>
</comment>
<accession>A0AAW0PG73</accession>
<proteinExistence type="predicted"/>
<reference evidence="2" key="1">
    <citation type="submission" date="2024-04" db="EMBL/GenBank/DDBJ databases">
        <title>Salinicola lusitanus LLJ914,a marine bacterium isolated from the Okinawa Trough.</title>
        <authorList>
            <person name="Li J."/>
        </authorList>
    </citation>
    <scope>NUCLEOTIDE SEQUENCE [LARGE SCALE GENOMIC DNA]</scope>
</reference>
<evidence type="ECO:0000313" key="2">
    <source>
        <dbReference type="Proteomes" id="UP001460270"/>
    </source>
</evidence>
<name>A0AAW0PG73_9GOBI</name>
<evidence type="ECO:0000313" key="1">
    <source>
        <dbReference type="EMBL" id="KAK7925172.1"/>
    </source>
</evidence>